<evidence type="ECO:0008006" key="5">
    <source>
        <dbReference type="Google" id="ProtNLM"/>
    </source>
</evidence>
<dbReference type="RefSeq" id="WP_088472876.1">
    <property type="nucleotide sequence ID" value="NZ_NISJ01000005.1"/>
</dbReference>
<keyword evidence="1" id="KW-0812">Transmembrane</keyword>
<organism evidence="3 4">
    <name type="scientific">Sphingopyxis witflariensis</name>
    <dbReference type="NCBI Taxonomy" id="173675"/>
    <lineage>
        <taxon>Bacteria</taxon>
        <taxon>Pseudomonadati</taxon>
        <taxon>Pseudomonadota</taxon>
        <taxon>Alphaproteobacteria</taxon>
        <taxon>Sphingomonadales</taxon>
        <taxon>Sphingomonadaceae</taxon>
        <taxon>Sphingopyxis</taxon>
    </lineage>
</organism>
<gene>
    <name evidence="3" type="ORF">CDQ91_11500</name>
</gene>
<evidence type="ECO:0000256" key="2">
    <source>
        <dbReference type="SAM" id="SignalP"/>
    </source>
</evidence>
<keyword evidence="2" id="KW-0732">Signal</keyword>
<feature type="signal peptide" evidence="2">
    <location>
        <begin position="1"/>
        <end position="24"/>
    </location>
</feature>
<dbReference type="Pfam" id="PF09608">
    <property type="entry name" value="Alph_Pro_TM"/>
    <property type="match status" value="1"/>
</dbReference>
<evidence type="ECO:0000313" key="4">
    <source>
        <dbReference type="Proteomes" id="UP000197097"/>
    </source>
</evidence>
<name>A0A246JUE5_9SPHN</name>
<dbReference type="EMBL" id="NISJ01000005">
    <property type="protein sequence ID" value="OWQ96675.1"/>
    <property type="molecule type" value="Genomic_DNA"/>
</dbReference>
<reference evidence="3 4" key="1">
    <citation type="journal article" date="2002" name="Int. J. Syst. Evol. Microbiol.">
        <title>Sphingopyxis witflariensis sp. nov., isolated from activated sludge.</title>
        <authorList>
            <person name="Kampfer P."/>
            <person name="Witzenberger R."/>
            <person name="Denner E.B."/>
            <person name="Busse H.J."/>
            <person name="Neef A."/>
        </authorList>
    </citation>
    <scope>NUCLEOTIDE SEQUENCE [LARGE SCALE GENOMIC DNA]</scope>
    <source>
        <strain evidence="3 4">DSM 14551</strain>
    </source>
</reference>
<proteinExistence type="predicted"/>
<accession>A0A246JUE5</accession>
<feature type="chain" id="PRO_5012580256" description="TIGR02186 family protein" evidence="2">
    <location>
        <begin position="25"/>
        <end position="258"/>
    </location>
</feature>
<keyword evidence="4" id="KW-1185">Reference proteome</keyword>
<keyword evidence="1" id="KW-1133">Transmembrane helix</keyword>
<comment type="caution">
    <text evidence="3">The sequence shown here is derived from an EMBL/GenBank/DDBJ whole genome shotgun (WGS) entry which is preliminary data.</text>
</comment>
<dbReference type="AlphaFoldDB" id="A0A246JUE5"/>
<keyword evidence="1" id="KW-0472">Membrane</keyword>
<protein>
    <recommendedName>
        <fullName evidence="5">TIGR02186 family protein</fullName>
    </recommendedName>
</protein>
<dbReference type="OrthoDB" id="9815212at2"/>
<feature type="transmembrane region" description="Helical" evidence="1">
    <location>
        <begin position="233"/>
        <end position="255"/>
    </location>
</feature>
<dbReference type="Proteomes" id="UP000197097">
    <property type="component" value="Unassembled WGS sequence"/>
</dbReference>
<sequence>MKHIAALILGLAALLLTPAGAAQAADPRLVPDVSSRAIDIQYSFTGEELLLFGAILYPGQRLPDDRADIVVVLKGPVRPVILREKRRVAGIWVNANSLRLRTSPGFYAIGSSRPIDKLVDERTAAIFELGLNNLSMSPTGFSEAKKLQRFEAGLIDLYTRLGLFYENPAAVEISEGVLYRARIPVPARVPVGTYRAETYLISRGRVLAVASRDVQIRKAGFERFVALAAEQHGFLYGLSAVALSLLLGVGASAIFRRR</sequence>
<dbReference type="InterPro" id="IPR019088">
    <property type="entry name" value="CHP02186-rel_TM"/>
</dbReference>
<evidence type="ECO:0000256" key="1">
    <source>
        <dbReference type="SAM" id="Phobius"/>
    </source>
</evidence>
<evidence type="ECO:0000313" key="3">
    <source>
        <dbReference type="EMBL" id="OWQ96675.1"/>
    </source>
</evidence>